<evidence type="ECO:0000313" key="2">
    <source>
        <dbReference type="EMBL" id="QBJ03904.1"/>
    </source>
</evidence>
<feature type="transmembrane region" description="Helical" evidence="1">
    <location>
        <begin position="5"/>
        <end position="23"/>
    </location>
</feature>
<evidence type="ECO:0000313" key="3">
    <source>
        <dbReference type="Proteomes" id="UP000306187"/>
    </source>
</evidence>
<keyword evidence="1" id="KW-0472">Membrane</keyword>
<feature type="transmembrane region" description="Helical" evidence="1">
    <location>
        <begin position="35"/>
        <end position="54"/>
    </location>
</feature>
<keyword evidence="3" id="KW-1185">Reference proteome</keyword>
<name>A0A4Y5FIH0_9CAUD</name>
<accession>A0A4Y5FIH0</accession>
<dbReference type="Proteomes" id="UP000306187">
    <property type="component" value="Segment"/>
</dbReference>
<protein>
    <submittedName>
        <fullName evidence="2">Uncharacterized protein</fullName>
    </submittedName>
</protein>
<proteinExistence type="predicted"/>
<evidence type="ECO:0000256" key="1">
    <source>
        <dbReference type="SAM" id="Phobius"/>
    </source>
</evidence>
<keyword evidence="1" id="KW-0812">Transmembrane</keyword>
<dbReference type="EMBL" id="MK504446">
    <property type="protein sequence ID" value="QBJ03904.1"/>
    <property type="molecule type" value="Genomic_DNA"/>
</dbReference>
<reference evidence="2" key="1">
    <citation type="submission" date="2019-02" db="EMBL/GenBank/DDBJ databases">
        <title>Isolation of virulent Lactobacillus brevis phages.</title>
        <authorList>
            <person name="Feyereisen M."/>
            <person name="Mahony J."/>
            <person name="O'Sullivan T."/>
            <person name="van Sinderen D."/>
        </authorList>
    </citation>
    <scope>NUCLEOTIDE SEQUENCE [LARGE SCALE GENOMIC DNA]</scope>
</reference>
<sequence length="59" mass="6642">MNDWLAGAITGILLFNLLPILFGDAEYWGLSNHTIAGKVFMTLFVLFIIVIVFISNKLR</sequence>
<keyword evidence="1" id="KW-1133">Transmembrane helix</keyword>
<gene>
    <name evidence="2" type="ORF">SAC12B_0115</name>
</gene>
<organism evidence="2 3">
    <name type="scientific">Lactobacillus phage SAC12B</name>
    <dbReference type="NCBI Taxonomy" id="2510941"/>
    <lineage>
        <taxon>Viruses</taxon>
        <taxon>Duplodnaviria</taxon>
        <taxon>Heunggongvirae</taxon>
        <taxon>Uroviricota</taxon>
        <taxon>Caudoviricetes</taxon>
        <taxon>Herelleviridae</taxon>
        <taxon>Tybeckvirus</taxon>
        <taxon>Tybeckvirus SAC12B</taxon>
    </lineage>
</organism>